<keyword evidence="5 9" id="KW-0067">ATP-binding</keyword>
<protein>
    <recommendedName>
        <fullName evidence="9">Phosphopantetheine adenylyltransferase</fullName>
        <ecNumber evidence="9">2.7.7.3</ecNumber>
    </recommendedName>
    <alternativeName>
        <fullName evidence="9">Dephospho-CoA pyrophosphorylase</fullName>
    </alternativeName>
    <alternativeName>
        <fullName evidence="9">Pantetheine-phosphate adenylyltransferase</fullName>
        <shortName evidence="9">PPAT</shortName>
    </alternativeName>
</protein>
<evidence type="ECO:0000256" key="5">
    <source>
        <dbReference type="ARBA" id="ARBA00022840"/>
    </source>
</evidence>
<keyword evidence="6 9" id="KW-0460">Magnesium</keyword>
<comment type="subunit">
    <text evidence="9">Homohexamer.</text>
</comment>
<feature type="binding site" evidence="9">
    <location>
        <position position="9"/>
    </location>
    <ligand>
        <name>substrate</name>
    </ligand>
</feature>
<feature type="binding site" evidence="9">
    <location>
        <begin position="123"/>
        <end position="129"/>
    </location>
    <ligand>
        <name>ATP</name>
        <dbReference type="ChEBI" id="CHEBI:30616"/>
    </ligand>
</feature>
<feature type="binding site" evidence="9">
    <location>
        <position position="87"/>
    </location>
    <ligand>
        <name>substrate</name>
    </ligand>
</feature>
<dbReference type="PANTHER" id="PTHR21342:SF1">
    <property type="entry name" value="PHOSPHOPANTETHEINE ADENYLYLTRANSFERASE"/>
    <property type="match status" value="1"/>
</dbReference>
<comment type="function">
    <text evidence="9">Reversibly transfers an adenylyl group from ATP to 4'-phosphopantetheine, yielding dephospho-CoA (dPCoA) and pyrophosphate.</text>
</comment>
<dbReference type="AlphaFoldDB" id="A0A410JUQ2"/>
<organism evidence="11 12">
    <name type="scientific">Geovibrio thiophilus</name>
    <dbReference type="NCBI Taxonomy" id="139438"/>
    <lineage>
        <taxon>Bacteria</taxon>
        <taxon>Pseudomonadati</taxon>
        <taxon>Deferribacterota</taxon>
        <taxon>Deferribacteres</taxon>
        <taxon>Deferribacterales</taxon>
        <taxon>Geovibrionaceae</taxon>
        <taxon>Geovibrio</taxon>
    </lineage>
</organism>
<keyword evidence="7 9" id="KW-0173">Coenzyme A biosynthesis</keyword>
<dbReference type="GO" id="GO:0015937">
    <property type="term" value="P:coenzyme A biosynthetic process"/>
    <property type="evidence" value="ECO:0007669"/>
    <property type="project" value="UniProtKB-UniRule"/>
</dbReference>
<feature type="site" description="Transition state stabilizer" evidence="9">
    <location>
        <position position="17"/>
    </location>
</feature>
<evidence type="ECO:0000256" key="6">
    <source>
        <dbReference type="ARBA" id="ARBA00022842"/>
    </source>
</evidence>
<dbReference type="HAMAP" id="MF_00151">
    <property type="entry name" value="PPAT_bact"/>
    <property type="match status" value="1"/>
</dbReference>
<dbReference type="PANTHER" id="PTHR21342">
    <property type="entry name" value="PHOSPHOPANTETHEINE ADENYLYLTRANSFERASE"/>
    <property type="match status" value="1"/>
</dbReference>
<evidence type="ECO:0000313" key="11">
    <source>
        <dbReference type="EMBL" id="QAR31913.1"/>
    </source>
</evidence>
<feature type="binding site" evidence="9">
    <location>
        <position position="41"/>
    </location>
    <ligand>
        <name>substrate</name>
    </ligand>
</feature>
<reference evidence="11 12" key="1">
    <citation type="submission" date="2019-01" db="EMBL/GenBank/DDBJ databases">
        <title>Geovibrio thiophilus DSM 11263, complete genome.</title>
        <authorList>
            <person name="Spring S."/>
            <person name="Bunk B."/>
            <person name="Sproer C."/>
        </authorList>
    </citation>
    <scope>NUCLEOTIDE SEQUENCE [LARGE SCALE GENOMIC DNA]</scope>
    <source>
        <strain evidence="11 12">DSM 11263</strain>
    </source>
</reference>
<feature type="binding site" evidence="9">
    <location>
        <begin position="88"/>
        <end position="90"/>
    </location>
    <ligand>
        <name>ATP</name>
        <dbReference type="ChEBI" id="CHEBI:30616"/>
    </ligand>
</feature>
<feature type="binding site" evidence="9">
    <location>
        <position position="73"/>
    </location>
    <ligand>
        <name>substrate</name>
    </ligand>
</feature>
<evidence type="ECO:0000256" key="9">
    <source>
        <dbReference type="HAMAP-Rule" id="MF_00151"/>
    </source>
</evidence>
<dbReference type="RefSeq" id="WP_128465200.1">
    <property type="nucleotide sequence ID" value="NZ_CP035108.1"/>
</dbReference>
<dbReference type="EC" id="2.7.7.3" evidence="9"/>
<keyword evidence="2 9" id="KW-0808">Transferase</keyword>
<keyword evidence="3 9" id="KW-0548">Nucleotidyltransferase</keyword>
<dbReference type="KEGG" id="gtl:EP073_00395"/>
<dbReference type="SUPFAM" id="SSF52374">
    <property type="entry name" value="Nucleotidylyl transferase"/>
    <property type="match status" value="1"/>
</dbReference>
<dbReference type="NCBIfam" id="TIGR01510">
    <property type="entry name" value="coaD_prev_kdtB"/>
    <property type="match status" value="1"/>
</dbReference>
<dbReference type="InterPro" id="IPR001980">
    <property type="entry name" value="PPAT"/>
</dbReference>
<evidence type="ECO:0000256" key="1">
    <source>
        <dbReference type="ARBA" id="ARBA00022490"/>
    </source>
</evidence>
<comment type="subcellular location">
    <subcellularLocation>
        <location evidence="9">Cytoplasm</location>
    </subcellularLocation>
</comment>
<comment type="similarity">
    <text evidence="9">Belongs to the bacterial CoaD family.</text>
</comment>
<dbReference type="GO" id="GO:0005524">
    <property type="term" value="F:ATP binding"/>
    <property type="evidence" value="ECO:0007669"/>
    <property type="project" value="UniProtKB-KW"/>
</dbReference>
<feature type="binding site" evidence="9">
    <location>
        <position position="98"/>
    </location>
    <ligand>
        <name>ATP</name>
        <dbReference type="ChEBI" id="CHEBI:30616"/>
    </ligand>
</feature>
<evidence type="ECO:0000313" key="12">
    <source>
        <dbReference type="Proteomes" id="UP000287502"/>
    </source>
</evidence>
<name>A0A410JUQ2_9BACT</name>
<dbReference type="GO" id="GO:0005737">
    <property type="term" value="C:cytoplasm"/>
    <property type="evidence" value="ECO:0007669"/>
    <property type="project" value="UniProtKB-SubCell"/>
</dbReference>
<dbReference type="CDD" id="cd02163">
    <property type="entry name" value="PPAT"/>
    <property type="match status" value="1"/>
</dbReference>
<dbReference type="Gene3D" id="3.40.50.620">
    <property type="entry name" value="HUPs"/>
    <property type="match status" value="1"/>
</dbReference>
<proteinExistence type="inferred from homology"/>
<evidence type="ECO:0000256" key="2">
    <source>
        <dbReference type="ARBA" id="ARBA00022679"/>
    </source>
</evidence>
<sequence>MKRAVYPGTFDPMTMGHLDILKRSSMLFDEVILAVAKSEKKTTLFSIEERTEMAKTATKNIKNIRVVPFSCLLVNFMKRMDSQIVIRGLRAVSDYEYELQLALMNRKLDPKLDTVFLMPSQEFIFLSSSMVREIASLGGDVSKFVPSAVYEKLVNKLGYPPENPCGGQS</sequence>
<dbReference type="InterPro" id="IPR014729">
    <property type="entry name" value="Rossmann-like_a/b/a_fold"/>
</dbReference>
<dbReference type="InterPro" id="IPR004821">
    <property type="entry name" value="Cyt_trans-like"/>
</dbReference>
<dbReference type="EMBL" id="CP035108">
    <property type="protein sequence ID" value="QAR31913.1"/>
    <property type="molecule type" value="Genomic_DNA"/>
</dbReference>
<dbReference type="OrthoDB" id="9806661at2"/>
<dbReference type="Proteomes" id="UP000287502">
    <property type="component" value="Chromosome"/>
</dbReference>
<dbReference type="NCBIfam" id="TIGR00125">
    <property type="entry name" value="cyt_tran_rel"/>
    <property type="match status" value="1"/>
</dbReference>
<accession>A0A410JUQ2</accession>
<dbReference type="UniPathway" id="UPA00241">
    <property type="reaction ID" value="UER00355"/>
</dbReference>
<evidence type="ECO:0000259" key="10">
    <source>
        <dbReference type="Pfam" id="PF01467"/>
    </source>
</evidence>
<comment type="pathway">
    <text evidence="9">Cofactor biosynthesis; coenzyme A biosynthesis; CoA from (R)-pantothenate: step 4/5.</text>
</comment>
<evidence type="ECO:0000256" key="4">
    <source>
        <dbReference type="ARBA" id="ARBA00022741"/>
    </source>
</evidence>
<dbReference type="PRINTS" id="PR01020">
    <property type="entry name" value="LPSBIOSNTHSS"/>
</dbReference>
<keyword evidence="4 9" id="KW-0547">Nucleotide-binding</keyword>
<evidence type="ECO:0000256" key="7">
    <source>
        <dbReference type="ARBA" id="ARBA00022993"/>
    </source>
</evidence>
<comment type="cofactor">
    <cofactor evidence="9">
        <name>Mg(2+)</name>
        <dbReference type="ChEBI" id="CHEBI:18420"/>
    </cofactor>
</comment>
<comment type="catalytic activity">
    <reaction evidence="8 9">
        <text>(R)-4'-phosphopantetheine + ATP + H(+) = 3'-dephospho-CoA + diphosphate</text>
        <dbReference type="Rhea" id="RHEA:19801"/>
        <dbReference type="ChEBI" id="CHEBI:15378"/>
        <dbReference type="ChEBI" id="CHEBI:30616"/>
        <dbReference type="ChEBI" id="CHEBI:33019"/>
        <dbReference type="ChEBI" id="CHEBI:57328"/>
        <dbReference type="ChEBI" id="CHEBI:61723"/>
        <dbReference type="EC" id="2.7.7.3"/>
    </reaction>
</comment>
<evidence type="ECO:0000256" key="8">
    <source>
        <dbReference type="ARBA" id="ARBA00029346"/>
    </source>
</evidence>
<keyword evidence="1 9" id="KW-0963">Cytoplasm</keyword>
<feature type="binding site" evidence="9">
    <location>
        <position position="17"/>
    </location>
    <ligand>
        <name>ATP</name>
        <dbReference type="ChEBI" id="CHEBI:30616"/>
    </ligand>
</feature>
<feature type="domain" description="Cytidyltransferase-like" evidence="10">
    <location>
        <begin position="5"/>
        <end position="133"/>
    </location>
</feature>
<dbReference type="GO" id="GO:0004595">
    <property type="term" value="F:pantetheine-phosphate adenylyltransferase activity"/>
    <property type="evidence" value="ECO:0007669"/>
    <property type="project" value="UniProtKB-UniRule"/>
</dbReference>
<dbReference type="Pfam" id="PF01467">
    <property type="entry name" value="CTP_transf_like"/>
    <property type="match status" value="1"/>
</dbReference>
<evidence type="ECO:0000256" key="3">
    <source>
        <dbReference type="ARBA" id="ARBA00022695"/>
    </source>
</evidence>
<feature type="binding site" evidence="9">
    <location>
        <begin position="9"/>
        <end position="10"/>
    </location>
    <ligand>
        <name>ATP</name>
        <dbReference type="ChEBI" id="CHEBI:30616"/>
    </ligand>
</feature>
<gene>
    <name evidence="9" type="primary">coaD</name>
    <name evidence="11" type="ORF">EP073_00395</name>
</gene>
<keyword evidence="12" id="KW-1185">Reference proteome</keyword>